<dbReference type="Pfam" id="PF26512">
    <property type="entry name" value="SOI"/>
    <property type="match status" value="1"/>
</dbReference>
<evidence type="ECO:0000313" key="2">
    <source>
        <dbReference type="EMBL" id="SMD42959.1"/>
    </source>
</evidence>
<dbReference type="AlphaFoldDB" id="A0A1W2H250"/>
<dbReference type="InterPro" id="IPR058965">
    <property type="entry name" value="SOI/HabA-like"/>
</dbReference>
<feature type="transmembrane region" description="Helical" evidence="1">
    <location>
        <begin position="14"/>
        <end position="36"/>
    </location>
</feature>
<dbReference type="OrthoDB" id="7619962at2"/>
<gene>
    <name evidence="2" type="ORF">SAMN00777080_1530</name>
</gene>
<name>A0A1W2H250_9BACT</name>
<keyword evidence="1" id="KW-0472">Membrane</keyword>
<evidence type="ECO:0000313" key="3">
    <source>
        <dbReference type="Proteomes" id="UP000192333"/>
    </source>
</evidence>
<accession>A0A1W2H250</accession>
<keyword evidence="1" id="KW-0812">Transmembrane</keyword>
<dbReference type="Proteomes" id="UP000192333">
    <property type="component" value="Chromosome I"/>
</dbReference>
<reference evidence="3" key="1">
    <citation type="submission" date="2017-04" db="EMBL/GenBank/DDBJ databases">
        <authorList>
            <person name="Varghese N."/>
            <person name="Submissions S."/>
        </authorList>
    </citation>
    <scope>NUCLEOTIDE SEQUENCE [LARGE SCALE GENOMIC DNA]</scope>
    <source>
        <strain evidence="3">DSM 16537</strain>
    </source>
</reference>
<feature type="transmembrane region" description="Helical" evidence="1">
    <location>
        <begin position="117"/>
        <end position="141"/>
    </location>
</feature>
<feature type="transmembrane region" description="Helical" evidence="1">
    <location>
        <begin position="75"/>
        <end position="97"/>
    </location>
</feature>
<protein>
    <submittedName>
        <fullName evidence="2">Hydroxylaminobenzene mutase</fullName>
    </submittedName>
</protein>
<keyword evidence="1" id="KW-1133">Transmembrane helix</keyword>
<proteinExistence type="predicted"/>
<dbReference type="RefSeq" id="WP_084119708.1">
    <property type="nucleotide sequence ID" value="NZ_LT838813.1"/>
</dbReference>
<keyword evidence="3" id="KW-1185">Reference proteome</keyword>
<evidence type="ECO:0000256" key="1">
    <source>
        <dbReference type="SAM" id="Phobius"/>
    </source>
</evidence>
<organism evidence="2 3">
    <name type="scientific">Aquiflexum balticum DSM 16537</name>
    <dbReference type="NCBI Taxonomy" id="758820"/>
    <lineage>
        <taxon>Bacteria</taxon>
        <taxon>Pseudomonadati</taxon>
        <taxon>Bacteroidota</taxon>
        <taxon>Cytophagia</taxon>
        <taxon>Cytophagales</taxon>
        <taxon>Cyclobacteriaceae</taxon>
        <taxon>Aquiflexum</taxon>
    </lineage>
</organism>
<dbReference type="EMBL" id="LT838813">
    <property type="protein sequence ID" value="SMD42959.1"/>
    <property type="molecule type" value="Genomic_DNA"/>
</dbReference>
<feature type="transmembrane region" description="Helical" evidence="1">
    <location>
        <begin position="42"/>
        <end position="63"/>
    </location>
</feature>
<dbReference type="STRING" id="758820.SAMN00777080_1530"/>
<sequence length="149" mass="16295">MEESNVKKFQTNRLLFFGVLLFFLGLLVGLFIPLMANPRMGLTTHLEGVMNGILLVALGLIWAKIEVSAFWLKTAFWLSLYGSFANFIAVLIAAITGSGKMMPIAGGQEGSAFVEGIISFLLISLALAMLTVCIIVLSGIYRHMNLEHK</sequence>